<dbReference type="Proteomes" id="UP001163603">
    <property type="component" value="Chromosome 14"/>
</dbReference>
<evidence type="ECO:0000313" key="2">
    <source>
        <dbReference type="Proteomes" id="UP001163603"/>
    </source>
</evidence>
<keyword evidence="2" id="KW-1185">Reference proteome</keyword>
<evidence type="ECO:0000313" key="1">
    <source>
        <dbReference type="EMBL" id="KAJ0010192.1"/>
    </source>
</evidence>
<protein>
    <submittedName>
        <fullName evidence="1">Uncharacterized protein</fullName>
    </submittedName>
</protein>
<name>A0ACC0X3T3_9ROSI</name>
<gene>
    <name evidence="1" type="ORF">Pint_33959</name>
</gene>
<comment type="caution">
    <text evidence="1">The sequence shown here is derived from an EMBL/GenBank/DDBJ whole genome shotgun (WGS) entry which is preliminary data.</text>
</comment>
<organism evidence="1 2">
    <name type="scientific">Pistacia integerrima</name>
    <dbReference type="NCBI Taxonomy" id="434235"/>
    <lineage>
        <taxon>Eukaryota</taxon>
        <taxon>Viridiplantae</taxon>
        <taxon>Streptophyta</taxon>
        <taxon>Embryophyta</taxon>
        <taxon>Tracheophyta</taxon>
        <taxon>Spermatophyta</taxon>
        <taxon>Magnoliopsida</taxon>
        <taxon>eudicotyledons</taxon>
        <taxon>Gunneridae</taxon>
        <taxon>Pentapetalae</taxon>
        <taxon>rosids</taxon>
        <taxon>malvids</taxon>
        <taxon>Sapindales</taxon>
        <taxon>Anacardiaceae</taxon>
        <taxon>Pistacia</taxon>
    </lineage>
</organism>
<reference evidence="2" key="1">
    <citation type="journal article" date="2023" name="G3 (Bethesda)">
        <title>Genome assembly and association tests identify interacting loci associated with vigor, precocity, and sex in interspecific pistachio rootstocks.</title>
        <authorList>
            <person name="Palmer W."/>
            <person name="Jacygrad E."/>
            <person name="Sagayaradj S."/>
            <person name="Cavanaugh K."/>
            <person name="Han R."/>
            <person name="Bertier L."/>
            <person name="Beede B."/>
            <person name="Kafkas S."/>
            <person name="Golino D."/>
            <person name="Preece J."/>
            <person name="Michelmore R."/>
        </authorList>
    </citation>
    <scope>NUCLEOTIDE SEQUENCE [LARGE SCALE GENOMIC DNA]</scope>
</reference>
<sequence>MSLYLLDSYTHMFDNRLVLGGELFALLDRASYEVIYEEESRFYVAEVVIGLEYLHCLGIIYRDLKPENILLQKDGHIVLSDFDLSFMTSCKPRNVLSSCLHIEFANNYIFLEFPIYFDTYQMLRMGTMTTFTGYKFYYFYRLLSIHHLIIGEDPGVSHCQHFWENQLPDTYQMLRMGTMTTFTGAGHSSAIDWWALAVSFNRLGDVNMNLEATDVNLLDVSFQVSLAGRQLLNLFLNRDPTDRLGSNGGANEIKQHLFFRKINWPLIRTMSPPPLDAAPELIEKDLKAKGVKWEDDGGLVNPVDLDLF</sequence>
<accession>A0ACC0X3T3</accession>
<dbReference type="EMBL" id="CM047749">
    <property type="protein sequence ID" value="KAJ0010192.1"/>
    <property type="molecule type" value="Genomic_DNA"/>
</dbReference>
<proteinExistence type="predicted"/>